<evidence type="ECO:0000313" key="2">
    <source>
        <dbReference type="Proteomes" id="UP000813427"/>
    </source>
</evidence>
<proteinExistence type="predicted"/>
<gene>
    <name evidence="1" type="ORF">BKA59DRAFT_276112</name>
</gene>
<organism evidence="1 2">
    <name type="scientific">Fusarium tricinctum</name>
    <dbReference type="NCBI Taxonomy" id="61284"/>
    <lineage>
        <taxon>Eukaryota</taxon>
        <taxon>Fungi</taxon>
        <taxon>Dikarya</taxon>
        <taxon>Ascomycota</taxon>
        <taxon>Pezizomycotina</taxon>
        <taxon>Sordariomycetes</taxon>
        <taxon>Hypocreomycetidae</taxon>
        <taxon>Hypocreales</taxon>
        <taxon>Nectriaceae</taxon>
        <taxon>Fusarium</taxon>
        <taxon>Fusarium tricinctum species complex</taxon>
    </lineage>
</organism>
<dbReference type="Pfam" id="PF14248">
    <property type="entry name" value="DUF4345"/>
    <property type="match status" value="1"/>
</dbReference>
<accession>A0A8K0RVM7</accession>
<sequence length="131" mass="14029">MSEHSSSLLPGALKAFSIFSMFTGSVDVIGGHKLLIPASERSLLPKPTLALLDNQLRFLGATWAGYGAMLWWASNDLQTRQAPLAVLGAAMFFAGIGRLTSGLSYGWAASWLKVATGVELIIPPLIYLFGF</sequence>
<dbReference type="EMBL" id="JAGPXF010000006">
    <property type="protein sequence ID" value="KAH7239348.1"/>
    <property type="molecule type" value="Genomic_DNA"/>
</dbReference>
<comment type="caution">
    <text evidence="1">The sequence shown here is derived from an EMBL/GenBank/DDBJ whole genome shotgun (WGS) entry which is preliminary data.</text>
</comment>
<keyword evidence="2" id="KW-1185">Reference proteome</keyword>
<name>A0A8K0RVM7_9HYPO</name>
<dbReference type="OrthoDB" id="5141409at2759"/>
<dbReference type="Proteomes" id="UP000813427">
    <property type="component" value="Unassembled WGS sequence"/>
</dbReference>
<evidence type="ECO:0000313" key="1">
    <source>
        <dbReference type="EMBL" id="KAH7239348.1"/>
    </source>
</evidence>
<reference evidence="1" key="1">
    <citation type="journal article" date="2021" name="Nat. Commun.">
        <title>Genetic determinants of endophytism in the Arabidopsis root mycobiome.</title>
        <authorList>
            <person name="Mesny F."/>
            <person name="Miyauchi S."/>
            <person name="Thiergart T."/>
            <person name="Pickel B."/>
            <person name="Atanasova L."/>
            <person name="Karlsson M."/>
            <person name="Huettel B."/>
            <person name="Barry K.W."/>
            <person name="Haridas S."/>
            <person name="Chen C."/>
            <person name="Bauer D."/>
            <person name="Andreopoulos W."/>
            <person name="Pangilinan J."/>
            <person name="LaButti K."/>
            <person name="Riley R."/>
            <person name="Lipzen A."/>
            <person name="Clum A."/>
            <person name="Drula E."/>
            <person name="Henrissat B."/>
            <person name="Kohler A."/>
            <person name="Grigoriev I.V."/>
            <person name="Martin F.M."/>
            <person name="Hacquard S."/>
        </authorList>
    </citation>
    <scope>NUCLEOTIDE SEQUENCE</scope>
    <source>
        <strain evidence="1">MPI-SDFR-AT-0068</strain>
    </source>
</reference>
<dbReference type="InterPro" id="IPR025597">
    <property type="entry name" value="DUF4345"/>
</dbReference>
<protein>
    <recommendedName>
        <fullName evidence="3">DUF4345 domain-containing protein</fullName>
    </recommendedName>
</protein>
<dbReference type="AlphaFoldDB" id="A0A8K0RVM7"/>
<evidence type="ECO:0008006" key="3">
    <source>
        <dbReference type="Google" id="ProtNLM"/>
    </source>
</evidence>